<dbReference type="AlphaFoldDB" id="A0A1H6SVJ4"/>
<dbReference type="Pfam" id="PF01381">
    <property type="entry name" value="HTH_3"/>
    <property type="match status" value="1"/>
</dbReference>
<feature type="domain" description="HTH cro/C1-type" evidence="1">
    <location>
        <begin position="13"/>
        <end position="68"/>
    </location>
</feature>
<protein>
    <submittedName>
        <fullName evidence="2">Helix-turn-helix</fullName>
    </submittedName>
</protein>
<dbReference type="EMBL" id="FNZA01000001">
    <property type="protein sequence ID" value="SEI67975.1"/>
    <property type="molecule type" value="Genomic_DNA"/>
</dbReference>
<proteinExistence type="predicted"/>
<dbReference type="InterPro" id="IPR010982">
    <property type="entry name" value="Lambda_DNA-bd_dom_sf"/>
</dbReference>
<dbReference type="GO" id="GO:0003677">
    <property type="term" value="F:DNA binding"/>
    <property type="evidence" value="ECO:0007669"/>
    <property type="project" value="InterPro"/>
</dbReference>
<dbReference type="RefSeq" id="WP_177182980.1">
    <property type="nucleotide sequence ID" value="NZ_FNZA01000001.1"/>
</dbReference>
<organism evidence="2 3">
    <name type="scientific">Deinococcus reticulitermitis</name>
    <dbReference type="NCBI Taxonomy" id="856736"/>
    <lineage>
        <taxon>Bacteria</taxon>
        <taxon>Thermotogati</taxon>
        <taxon>Deinococcota</taxon>
        <taxon>Deinococci</taxon>
        <taxon>Deinococcales</taxon>
        <taxon>Deinococcaceae</taxon>
        <taxon>Deinococcus</taxon>
    </lineage>
</organism>
<dbReference type="SMART" id="SM00530">
    <property type="entry name" value="HTH_XRE"/>
    <property type="match status" value="1"/>
</dbReference>
<evidence type="ECO:0000259" key="1">
    <source>
        <dbReference type="PROSITE" id="PS50943"/>
    </source>
</evidence>
<reference evidence="3" key="1">
    <citation type="submission" date="2016-10" db="EMBL/GenBank/DDBJ databases">
        <authorList>
            <person name="Varghese N."/>
            <person name="Submissions S."/>
        </authorList>
    </citation>
    <scope>NUCLEOTIDE SEQUENCE [LARGE SCALE GENOMIC DNA]</scope>
    <source>
        <strain evidence="3">CGMCC 1.10218</strain>
    </source>
</reference>
<dbReference type="Proteomes" id="UP000199223">
    <property type="component" value="Unassembled WGS sequence"/>
</dbReference>
<name>A0A1H6SVJ4_9DEIO</name>
<sequence length="151" mass="16489">MSEPAPEAFRALLAEARQKRGLTWGDLAAQIGIHRDYLLAIADGQERIPSNRVMGALARALELNRDALFAAAGRVPPELYEAAATAEGIGLLREFCRRREVAADVQAITPEEFARREAPNWAHLQGSAVDHVRAQRESVEGTRHAVVGDQA</sequence>
<dbReference type="PROSITE" id="PS50943">
    <property type="entry name" value="HTH_CROC1"/>
    <property type="match status" value="1"/>
</dbReference>
<evidence type="ECO:0000313" key="3">
    <source>
        <dbReference type="Proteomes" id="UP000199223"/>
    </source>
</evidence>
<dbReference type="Gene3D" id="1.10.260.40">
    <property type="entry name" value="lambda repressor-like DNA-binding domains"/>
    <property type="match status" value="1"/>
</dbReference>
<keyword evidence="3" id="KW-1185">Reference proteome</keyword>
<accession>A0A1H6SVJ4</accession>
<dbReference type="CDD" id="cd00093">
    <property type="entry name" value="HTH_XRE"/>
    <property type="match status" value="1"/>
</dbReference>
<gene>
    <name evidence="2" type="ORF">SAMN04488058_101323</name>
</gene>
<dbReference type="SUPFAM" id="SSF47413">
    <property type="entry name" value="lambda repressor-like DNA-binding domains"/>
    <property type="match status" value="1"/>
</dbReference>
<dbReference type="InterPro" id="IPR001387">
    <property type="entry name" value="Cro/C1-type_HTH"/>
</dbReference>
<dbReference type="STRING" id="856736.SAMN04488058_101323"/>
<evidence type="ECO:0000313" key="2">
    <source>
        <dbReference type="EMBL" id="SEI67975.1"/>
    </source>
</evidence>